<reference evidence="1 2" key="1">
    <citation type="journal article" date="2018" name="Sci. Rep.">
        <title>Genomic signatures of local adaptation to the degree of environmental predictability in rotifers.</title>
        <authorList>
            <person name="Franch-Gras L."/>
            <person name="Hahn C."/>
            <person name="Garcia-Roger E.M."/>
            <person name="Carmona M.J."/>
            <person name="Serra M."/>
            <person name="Gomez A."/>
        </authorList>
    </citation>
    <scope>NUCLEOTIDE SEQUENCE [LARGE SCALE GENOMIC DNA]</scope>
    <source>
        <strain evidence="1">HYR1</strain>
    </source>
</reference>
<keyword evidence="2" id="KW-1185">Reference proteome</keyword>
<dbReference type="Proteomes" id="UP000276133">
    <property type="component" value="Unassembled WGS sequence"/>
</dbReference>
<name>A0A3M7SAH0_BRAPC</name>
<proteinExistence type="predicted"/>
<organism evidence="1 2">
    <name type="scientific">Brachionus plicatilis</name>
    <name type="common">Marine rotifer</name>
    <name type="synonym">Brachionus muelleri</name>
    <dbReference type="NCBI Taxonomy" id="10195"/>
    <lineage>
        <taxon>Eukaryota</taxon>
        <taxon>Metazoa</taxon>
        <taxon>Spiralia</taxon>
        <taxon>Gnathifera</taxon>
        <taxon>Rotifera</taxon>
        <taxon>Eurotatoria</taxon>
        <taxon>Monogononta</taxon>
        <taxon>Pseudotrocha</taxon>
        <taxon>Ploima</taxon>
        <taxon>Brachionidae</taxon>
        <taxon>Brachionus</taxon>
    </lineage>
</organism>
<comment type="caution">
    <text evidence="1">The sequence shown here is derived from an EMBL/GenBank/DDBJ whole genome shotgun (WGS) entry which is preliminary data.</text>
</comment>
<evidence type="ECO:0000313" key="2">
    <source>
        <dbReference type="Proteomes" id="UP000276133"/>
    </source>
</evidence>
<dbReference type="EMBL" id="REGN01001758">
    <property type="protein sequence ID" value="RNA32719.1"/>
    <property type="molecule type" value="Genomic_DNA"/>
</dbReference>
<evidence type="ECO:0000313" key="1">
    <source>
        <dbReference type="EMBL" id="RNA32719.1"/>
    </source>
</evidence>
<gene>
    <name evidence="1" type="ORF">BpHYR1_038837</name>
</gene>
<accession>A0A3M7SAH0</accession>
<protein>
    <submittedName>
        <fullName evidence="1">Uncharacterized protein</fullName>
    </submittedName>
</protein>
<dbReference type="AlphaFoldDB" id="A0A3M7SAH0"/>
<sequence>MNLILNDFIVLSYFIISFDNKIFDTYRRFCHREKRTSSLIKISMLCLIKKSSTFEKWINLITLKTYC</sequence>